<protein>
    <submittedName>
        <fullName evidence="3">Uncharacterized protein</fullName>
    </submittedName>
</protein>
<dbReference type="Proteomes" id="UP000479691">
    <property type="component" value="Unassembled WGS sequence"/>
</dbReference>
<gene>
    <name evidence="3" type="ORF">TWF788_010766</name>
</gene>
<dbReference type="AlphaFoldDB" id="A0A7C8PK90"/>
<evidence type="ECO:0000256" key="2">
    <source>
        <dbReference type="SAM" id="SignalP"/>
    </source>
</evidence>
<evidence type="ECO:0000313" key="3">
    <source>
        <dbReference type="EMBL" id="KAF3168900.1"/>
    </source>
</evidence>
<dbReference type="EMBL" id="JAABOE010000083">
    <property type="protein sequence ID" value="KAF3168900.1"/>
    <property type="molecule type" value="Genomic_DNA"/>
</dbReference>
<evidence type="ECO:0000313" key="4">
    <source>
        <dbReference type="Proteomes" id="UP000479691"/>
    </source>
</evidence>
<evidence type="ECO:0000256" key="1">
    <source>
        <dbReference type="SAM" id="MobiDB-lite"/>
    </source>
</evidence>
<accession>A0A7C8PK90</accession>
<organism evidence="3 4">
    <name type="scientific">Orbilia oligospora</name>
    <name type="common">Nematode-trapping fungus</name>
    <name type="synonym">Arthrobotrys oligospora</name>
    <dbReference type="NCBI Taxonomy" id="2813651"/>
    <lineage>
        <taxon>Eukaryota</taxon>
        <taxon>Fungi</taxon>
        <taxon>Dikarya</taxon>
        <taxon>Ascomycota</taxon>
        <taxon>Pezizomycotina</taxon>
        <taxon>Orbiliomycetes</taxon>
        <taxon>Orbiliales</taxon>
        <taxon>Orbiliaceae</taxon>
        <taxon>Orbilia</taxon>
    </lineage>
</organism>
<feature type="region of interest" description="Disordered" evidence="1">
    <location>
        <begin position="29"/>
        <end position="72"/>
    </location>
</feature>
<sequence length="311" mass="34348">MRMKLSALFLIILVGYAIPGGLMAAVGNHEPESSVNSETHPPVESPANSPLDPHATKHSTTGQGTDFKPPVLSRNETSLVKIPVKKNSTTEEKRAISSTIFFSWAVVCPSHFRMIATELGPYSYPEIANKKRPSFQNLSGTKAHMKAYVARRICMNCLCDSTGKMLASTSKERNEGITKQYRCLTRVAALKCERWFNCRCEATMHQPEADPGITVEDYQDALNNIPLDIKLANSRYAWKFSQDQSLSWKYIFDPNKSGSGQAEQYLVPGTKEPYYLEGADTGATRSGIPPPLLELGSKLQDISTVELGIVN</sequence>
<feature type="signal peptide" evidence="2">
    <location>
        <begin position="1"/>
        <end position="24"/>
    </location>
</feature>
<feature type="chain" id="PRO_5028845728" evidence="2">
    <location>
        <begin position="25"/>
        <end position="311"/>
    </location>
</feature>
<name>A0A7C8PK90_ORBOL</name>
<proteinExistence type="predicted"/>
<comment type="caution">
    <text evidence="3">The sequence shown here is derived from an EMBL/GenBank/DDBJ whole genome shotgun (WGS) entry which is preliminary data.</text>
</comment>
<keyword evidence="2" id="KW-0732">Signal</keyword>
<reference evidence="3 4" key="1">
    <citation type="submission" date="2019-06" db="EMBL/GenBank/DDBJ databases">
        <authorList>
            <person name="Palmer J.M."/>
        </authorList>
    </citation>
    <scope>NUCLEOTIDE SEQUENCE [LARGE SCALE GENOMIC DNA]</scope>
    <source>
        <strain evidence="3 4">TWF788</strain>
    </source>
</reference>